<name>A0A7K1V226_9NOCA</name>
<dbReference type="GO" id="GO:0016491">
    <property type="term" value="F:oxidoreductase activity"/>
    <property type="evidence" value="ECO:0007669"/>
    <property type="project" value="TreeGrafter"/>
</dbReference>
<protein>
    <submittedName>
        <fullName evidence="1">SDR family NAD(P)-dependent oxidoreductase</fullName>
    </submittedName>
</protein>
<evidence type="ECO:0000313" key="2">
    <source>
        <dbReference type="Proteomes" id="UP000466794"/>
    </source>
</evidence>
<dbReference type="Pfam" id="PF00106">
    <property type="entry name" value="adh_short"/>
    <property type="match status" value="1"/>
</dbReference>
<organism evidence="1 2">
    <name type="scientific">Nocardia terrae</name>
    <dbReference type="NCBI Taxonomy" id="2675851"/>
    <lineage>
        <taxon>Bacteria</taxon>
        <taxon>Bacillati</taxon>
        <taxon>Actinomycetota</taxon>
        <taxon>Actinomycetes</taxon>
        <taxon>Mycobacteriales</taxon>
        <taxon>Nocardiaceae</taxon>
        <taxon>Nocardia</taxon>
    </lineage>
</organism>
<dbReference type="Proteomes" id="UP000466794">
    <property type="component" value="Unassembled WGS sequence"/>
</dbReference>
<dbReference type="PANTHER" id="PTHR43313:SF1">
    <property type="entry name" value="3BETA-HYDROXYSTEROID DEHYDROGENASE DHS-16"/>
    <property type="match status" value="1"/>
</dbReference>
<dbReference type="Gene3D" id="3.40.50.720">
    <property type="entry name" value="NAD(P)-binding Rossmann-like Domain"/>
    <property type="match status" value="1"/>
</dbReference>
<dbReference type="AlphaFoldDB" id="A0A7K1V226"/>
<dbReference type="EMBL" id="WRPP01000005">
    <property type="protein sequence ID" value="MVU80690.1"/>
    <property type="molecule type" value="Genomic_DNA"/>
</dbReference>
<dbReference type="GO" id="GO:0008202">
    <property type="term" value="P:steroid metabolic process"/>
    <property type="evidence" value="ECO:0007669"/>
    <property type="project" value="TreeGrafter"/>
</dbReference>
<sequence length="290" mass="30109">MTRSTIERTAVITGAGSGLGKDIALGLAGKGYRVWGTAISDAEISDLADASSGRVTLSIVDVTDEKAVRAFAASVGNELESGLDLLFVNAGILTPGPLEVIALDKIRHEFEVNVFGALATVNSFLPALRQARGRVVFTSSVTAAFPVPFNGPSSASKAALESFADIYRTELHSFGVDVVIVQPGNMSTGGPAKTAAAMARARQEMTPAEAELYGGIFDRFTTMFNAAQASGTSSADAAAKMIEIAEREPAPTRAPVGADAEALLELVSRSSDEQLDEVRRGMIANASAGL</sequence>
<reference evidence="1 2" key="1">
    <citation type="submission" date="2019-12" db="EMBL/GenBank/DDBJ databases">
        <title>Nocardia sp. nov. ET3-3 isolated from soil.</title>
        <authorList>
            <person name="Kanchanasin P."/>
            <person name="Tanasupawat S."/>
            <person name="Yuki M."/>
            <person name="Kudo T."/>
        </authorList>
    </citation>
    <scope>NUCLEOTIDE SEQUENCE [LARGE SCALE GENOMIC DNA]</scope>
    <source>
        <strain evidence="1 2">ET3-3</strain>
    </source>
</reference>
<gene>
    <name evidence="1" type="ORF">GPX89_25990</name>
</gene>
<keyword evidence="2" id="KW-1185">Reference proteome</keyword>
<accession>A0A7K1V226</accession>
<evidence type="ECO:0000313" key="1">
    <source>
        <dbReference type="EMBL" id="MVU80690.1"/>
    </source>
</evidence>
<dbReference type="InterPro" id="IPR036291">
    <property type="entry name" value="NAD(P)-bd_dom_sf"/>
</dbReference>
<dbReference type="PANTHER" id="PTHR43313">
    <property type="entry name" value="SHORT-CHAIN DEHYDROGENASE/REDUCTASE FAMILY 9C"/>
    <property type="match status" value="1"/>
</dbReference>
<dbReference type="PRINTS" id="PR00081">
    <property type="entry name" value="GDHRDH"/>
</dbReference>
<dbReference type="SUPFAM" id="SSF51735">
    <property type="entry name" value="NAD(P)-binding Rossmann-fold domains"/>
    <property type="match status" value="1"/>
</dbReference>
<comment type="caution">
    <text evidence="1">The sequence shown here is derived from an EMBL/GenBank/DDBJ whole genome shotgun (WGS) entry which is preliminary data.</text>
</comment>
<proteinExistence type="predicted"/>
<dbReference type="InterPro" id="IPR002347">
    <property type="entry name" value="SDR_fam"/>
</dbReference>
<dbReference type="RefSeq" id="WP_157390271.1">
    <property type="nucleotide sequence ID" value="NZ_WRPP01000005.1"/>
</dbReference>